<dbReference type="InterPro" id="IPR000620">
    <property type="entry name" value="EamA_dom"/>
</dbReference>
<evidence type="ECO:0000259" key="7">
    <source>
        <dbReference type="Pfam" id="PF00892"/>
    </source>
</evidence>
<feature type="transmembrane region" description="Helical" evidence="6">
    <location>
        <begin position="128"/>
        <end position="146"/>
    </location>
</feature>
<sequence length="314" mass="31597">MKGPAGGGQSAAVLMLLAASVLWGTTGTAAAQARDVSPLAIGAASLGIGGLLQAVLGARSMKAARIPLVINRRLVFLGALGILVYPLAFYSSMHLGGVALGTVISLGTAPLFSGLLERFIDGIKLTSRWYLAAALGIAGSTLLGFARAAGDGGTAGTVIASCLLGLAAGASYAVYSWAAGRLMANGIPRKAAVGAVFGLGGLLLMPVLLATGAPLVQDPLNFAVAAYLALVPMFLGYILFGIALSRVPASTATTVTLSEPAVAAALAVFLLGERVGLMGWVGMVLIAAALVVLLLRPRPRSRAPRRAGVLLDVD</sequence>
<comment type="similarity">
    <text evidence="2">Belongs to the EamA transporter family.</text>
</comment>
<organism evidence="8 9">
    <name type="scientific">Glutamicibacter protophormiae</name>
    <name type="common">Brevibacterium protophormiae</name>
    <dbReference type="NCBI Taxonomy" id="37930"/>
    <lineage>
        <taxon>Bacteria</taxon>
        <taxon>Bacillati</taxon>
        <taxon>Actinomycetota</taxon>
        <taxon>Actinomycetes</taxon>
        <taxon>Micrococcales</taxon>
        <taxon>Micrococcaceae</taxon>
        <taxon>Glutamicibacter</taxon>
    </lineage>
</organism>
<feature type="transmembrane region" description="Helical" evidence="6">
    <location>
        <begin position="158"/>
        <end position="179"/>
    </location>
</feature>
<feature type="transmembrane region" description="Helical" evidence="6">
    <location>
        <begin position="277"/>
        <end position="295"/>
    </location>
</feature>
<feature type="transmembrane region" description="Helical" evidence="6">
    <location>
        <begin position="40"/>
        <end position="58"/>
    </location>
</feature>
<keyword evidence="4 6" id="KW-1133">Transmembrane helix</keyword>
<dbReference type="PANTHER" id="PTHR32322:SF2">
    <property type="entry name" value="EAMA DOMAIN-CONTAINING PROTEIN"/>
    <property type="match status" value="1"/>
</dbReference>
<dbReference type="Proteomes" id="UP001195422">
    <property type="component" value="Unassembled WGS sequence"/>
</dbReference>
<reference evidence="8 9" key="1">
    <citation type="submission" date="2021-03" db="EMBL/GenBank/DDBJ databases">
        <title>Sequencing the genomes of 1000 actinobacteria strains.</title>
        <authorList>
            <person name="Klenk H.-P."/>
        </authorList>
    </citation>
    <scope>NUCLEOTIDE SEQUENCE [LARGE SCALE GENOMIC DNA]</scope>
    <source>
        <strain evidence="8 9">DSM 20168</strain>
    </source>
</reference>
<comment type="subcellular location">
    <subcellularLocation>
        <location evidence="1">Membrane</location>
        <topology evidence="1">Multi-pass membrane protein</topology>
    </subcellularLocation>
</comment>
<evidence type="ECO:0000313" key="8">
    <source>
        <dbReference type="EMBL" id="MBP2398181.1"/>
    </source>
</evidence>
<proteinExistence type="inferred from homology"/>
<keyword evidence="5 6" id="KW-0472">Membrane</keyword>
<dbReference type="Pfam" id="PF00892">
    <property type="entry name" value="EamA"/>
    <property type="match status" value="2"/>
</dbReference>
<dbReference type="PANTHER" id="PTHR32322">
    <property type="entry name" value="INNER MEMBRANE TRANSPORTER"/>
    <property type="match status" value="1"/>
</dbReference>
<feature type="transmembrane region" description="Helical" evidence="6">
    <location>
        <begin position="70"/>
        <end position="89"/>
    </location>
</feature>
<evidence type="ECO:0000256" key="4">
    <source>
        <dbReference type="ARBA" id="ARBA00022989"/>
    </source>
</evidence>
<comment type="caution">
    <text evidence="8">The sequence shown here is derived from an EMBL/GenBank/DDBJ whole genome shotgun (WGS) entry which is preliminary data.</text>
</comment>
<evidence type="ECO:0000256" key="2">
    <source>
        <dbReference type="ARBA" id="ARBA00007362"/>
    </source>
</evidence>
<dbReference type="EMBL" id="JAGIOJ010000001">
    <property type="protein sequence ID" value="MBP2398181.1"/>
    <property type="molecule type" value="Genomic_DNA"/>
</dbReference>
<feature type="domain" description="EamA" evidence="7">
    <location>
        <begin position="162"/>
        <end position="294"/>
    </location>
</feature>
<dbReference type="InterPro" id="IPR037185">
    <property type="entry name" value="EmrE-like"/>
</dbReference>
<name>A0ABS4XNU4_GLUPR</name>
<protein>
    <submittedName>
        <fullName evidence="8">DME family drug/metabolite transporter</fullName>
    </submittedName>
</protein>
<dbReference type="InterPro" id="IPR050638">
    <property type="entry name" value="AA-Vitamin_Transporters"/>
</dbReference>
<feature type="domain" description="EamA" evidence="7">
    <location>
        <begin position="12"/>
        <end position="143"/>
    </location>
</feature>
<feature type="transmembrane region" description="Helical" evidence="6">
    <location>
        <begin position="191"/>
        <end position="216"/>
    </location>
</feature>
<dbReference type="SUPFAM" id="SSF103481">
    <property type="entry name" value="Multidrug resistance efflux transporter EmrE"/>
    <property type="match status" value="1"/>
</dbReference>
<dbReference type="Gene3D" id="1.10.3730.20">
    <property type="match status" value="1"/>
</dbReference>
<keyword evidence="9" id="KW-1185">Reference proteome</keyword>
<evidence type="ECO:0000256" key="5">
    <source>
        <dbReference type="ARBA" id="ARBA00023136"/>
    </source>
</evidence>
<evidence type="ECO:0000313" key="9">
    <source>
        <dbReference type="Proteomes" id="UP001195422"/>
    </source>
</evidence>
<gene>
    <name evidence="8" type="ORF">JOF39_001262</name>
</gene>
<feature type="transmembrane region" description="Helical" evidence="6">
    <location>
        <begin position="222"/>
        <end position="244"/>
    </location>
</feature>
<keyword evidence="3 6" id="KW-0812">Transmembrane</keyword>
<accession>A0ABS4XNU4</accession>
<feature type="transmembrane region" description="Helical" evidence="6">
    <location>
        <begin position="251"/>
        <end position="271"/>
    </location>
</feature>
<feature type="transmembrane region" description="Helical" evidence="6">
    <location>
        <begin position="95"/>
        <end position="116"/>
    </location>
</feature>
<evidence type="ECO:0000256" key="6">
    <source>
        <dbReference type="SAM" id="Phobius"/>
    </source>
</evidence>
<dbReference type="RefSeq" id="WP_229777448.1">
    <property type="nucleotide sequence ID" value="NZ_BMPH01000016.1"/>
</dbReference>
<evidence type="ECO:0000256" key="1">
    <source>
        <dbReference type="ARBA" id="ARBA00004141"/>
    </source>
</evidence>
<evidence type="ECO:0000256" key="3">
    <source>
        <dbReference type="ARBA" id="ARBA00022692"/>
    </source>
</evidence>